<keyword evidence="2" id="KW-0285">Flavoprotein</keyword>
<dbReference type="SUPFAM" id="SSF51905">
    <property type="entry name" value="FAD/NAD(P)-binding domain"/>
    <property type="match status" value="1"/>
</dbReference>
<dbReference type="SUPFAM" id="SSF54373">
    <property type="entry name" value="FAD-linked reductases, C-terminal domain"/>
    <property type="match status" value="1"/>
</dbReference>
<comment type="caution">
    <text evidence="6">The sequence shown here is derived from an EMBL/GenBank/DDBJ whole genome shotgun (WGS) entry which is preliminary data.</text>
</comment>
<evidence type="ECO:0000256" key="2">
    <source>
        <dbReference type="ARBA" id="ARBA00022630"/>
    </source>
</evidence>
<sequence>MGANENHYDVIVIGGGAMGLATAFHLNKRRSKTLVLEQFTFKNQLGSSAGISRQFRIPYPDTYMVQMALDSEPYWDELQKYTRKTLLDRVGTLWFGDPAVHSTEGNIAEAEKALKELNVPYESLTAQEIEKRFHFKNLPKEYTGLFQKDGASIDFKATIQTLYDECVRNKYTTLQDESPVIEIKEIGDLFQVKTPKGISIAKKIALTPGPFMNSATNLLGFNVQATYWNMSSAYFKKTDPTIQYPTWFVFQNAEGFNGNQFYGFPETDWDQPDYIRVAPDFVMKSLNKPNERTLIPNEYELAYTSDWIKKHMTGLDPKPYFTSTCLVALSTIPNKELLIDFAPNYVPNYKNIVIYVTGWAAKFTPYLGKILSDLALDGKTDFDITPFKLGGNYFKRMK</sequence>
<name>A0ABX0IUA8_9FLAO</name>
<dbReference type="Pfam" id="PF01266">
    <property type="entry name" value="DAO"/>
    <property type="match status" value="1"/>
</dbReference>
<keyword evidence="3" id="KW-0274">FAD</keyword>
<dbReference type="Proteomes" id="UP000817854">
    <property type="component" value="Unassembled WGS sequence"/>
</dbReference>
<evidence type="ECO:0000256" key="3">
    <source>
        <dbReference type="ARBA" id="ARBA00022827"/>
    </source>
</evidence>
<accession>A0ABX0IUA8</accession>
<dbReference type="InterPro" id="IPR045170">
    <property type="entry name" value="MTOX"/>
</dbReference>
<evidence type="ECO:0000256" key="1">
    <source>
        <dbReference type="ARBA" id="ARBA00001974"/>
    </source>
</evidence>
<reference evidence="6 7" key="2">
    <citation type="submission" date="2019-05" db="EMBL/GenBank/DDBJ databases">
        <authorList>
            <person name="Lianzixin W."/>
        </authorList>
    </citation>
    <scope>NUCLEOTIDE SEQUENCE [LARGE SCALE GENOMIC DNA]</scope>
    <source>
        <strain evidence="6 7">EC11</strain>
    </source>
</reference>
<dbReference type="Gene3D" id="3.50.50.60">
    <property type="entry name" value="FAD/NAD(P)-binding domain"/>
    <property type="match status" value="1"/>
</dbReference>
<evidence type="ECO:0000256" key="4">
    <source>
        <dbReference type="ARBA" id="ARBA00023002"/>
    </source>
</evidence>
<evidence type="ECO:0000313" key="6">
    <source>
        <dbReference type="EMBL" id="NHN27063.1"/>
    </source>
</evidence>
<evidence type="ECO:0000259" key="5">
    <source>
        <dbReference type="Pfam" id="PF01266"/>
    </source>
</evidence>
<dbReference type="PANTHER" id="PTHR10961">
    <property type="entry name" value="PEROXISOMAL SARCOSINE OXIDASE"/>
    <property type="match status" value="1"/>
</dbReference>
<gene>
    <name evidence="6" type="ORF">FIA58_015370</name>
</gene>
<keyword evidence="4" id="KW-0560">Oxidoreductase</keyword>
<proteinExistence type="predicted"/>
<reference evidence="7" key="1">
    <citation type="submission" date="2019-05" db="EMBL/GenBank/DDBJ databases">
        <title>Flavobacterium profundi sp. nov., isolated from a deep-sea seamount.</title>
        <authorList>
            <person name="Zhang D.-C."/>
        </authorList>
    </citation>
    <scope>NUCLEOTIDE SEQUENCE [LARGE SCALE GENOMIC DNA]</scope>
    <source>
        <strain evidence="7">EC11</strain>
    </source>
</reference>
<dbReference type="InterPro" id="IPR006076">
    <property type="entry name" value="FAD-dep_OxRdtase"/>
</dbReference>
<keyword evidence="7" id="KW-1185">Reference proteome</keyword>
<organism evidence="6 7">
    <name type="scientific">Flavobacterium jejuense</name>
    <dbReference type="NCBI Taxonomy" id="1544455"/>
    <lineage>
        <taxon>Bacteria</taxon>
        <taxon>Pseudomonadati</taxon>
        <taxon>Bacteroidota</taxon>
        <taxon>Flavobacteriia</taxon>
        <taxon>Flavobacteriales</taxon>
        <taxon>Flavobacteriaceae</taxon>
        <taxon>Flavobacterium</taxon>
    </lineage>
</organism>
<dbReference type="EMBL" id="VEVQ02000010">
    <property type="protein sequence ID" value="NHN27063.1"/>
    <property type="molecule type" value="Genomic_DNA"/>
</dbReference>
<protein>
    <submittedName>
        <fullName evidence="6">FAD-dependent oxidoreductase</fullName>
    </submittedName>
</protein>
<reference evidence="6 7" key="3">
    <citation type="submission" date="2020-02" db="EMBL/GenBank/DDBJ databases">
        <title>Flavobacterium profundi sp. nov., isolated from a deep-sea seamount.</title>
        <authorList>
            <person name="Zhang D.-C."/>
        </authorList>
    </citation>
    <scope>NUCLEOTIDE SEQUENCE [LARGE SCALE GENOMIC DNA]</scope>
    <source>
        <strain evidence="6 7">EC11</strain>
    </source>
</reference>
<comment type="cofactor">
    <cofactor evidence="1">
        <name>FAD</name>
        <dbReference type="ChEBI" id="CHEBI:57692"/>
    </cofactor>
</comment>
<feature type="domain" description="FAD dependent oxidoreductase" evidence="5">
    <location>
        <begin position="9"/>
        <end position="374"/>
    </location>
</feature>
<evidence type="ECO:0000313" key="7">
    <source>
        <dbReference type="Proteomes" id="UP000817854"/>
    </source>
</evidence>
<dbReference type="Gene3D" id="3.30.9.10">
    <property type="entry name" value="D-Amino Acid Oxidase, subunit A, domain 2"/>
    <property type="match status" value="1"/>
</dbReference>
<dbReference type="InterPro" id="IPR036188">
    <property type="entry name" value="FAD/NAD-bd_sf"/>
</dbReference>
<dbReference type="RefSeq" id="WP_140963378.1">
    <property type="nucleotide sequence ID" value="NZ_VEVQ02000010.1"/>
</dbReference>
<dbReference type="PANTHER" id="PTHR10961:SF7">
    <property type="entry name" value="FAD DEPENDENT OXIDOREDUCTASE DOMAIN-CONTAINING PROTEIN"/>
    <property type="match status" value="1"/>
</dbReference>